<gene>
    <name evidence="2" type="ORF">TWF106_004925</name>
</gene>
<evidence type="ECO:0000313" key="3">
    <source>
        <dbReference type="Proteomes" id="UP000472727"/>
    </source>
</evidence>
<dbReference type="Proteomes" id="UP000472727">
    <property type="component" value="Unassembled WGS sequence"/>
</dbReference>
<sequence>MESLGFTNIDYAVIESKLGIPNRCSSDPNAHRKPPHDPLLYKKIFADSPTLTDSEWQNPRKVLIKIRTFQVGFHKYQDNIKDFGKNCRVMKMNLDDEQETLSKLRIYGTLGEVGVWILRMEKRIEEREREREKAVKKHEEFVEAGKKKIEMIMERGGGRERSSWWMEKPWYERGRFIIVGSFRGLVCGMNERGQKV</sequence>
<feature type="coiled-coil region" evidence="1">
    <location>
        <begin position="117"/>
        <end position="144"/>
    </location>
</feature>
<comment type="caution">
    <text evidence="2">The sequence shown here is derived from an EMBL/GenBank/DDBJ whole genome shotgun (WGS) entry which is preliminary data.</text>
</comment>
<reference evidence="2 3" key="1">
    <citation type="submission" date="2019-06" db="EMBL/GenBank/DDBJ databases">
        <authorList>
            <person name="Palmer J.M."/>
        </authorList>
    </citation>
    <scope>NUCLEOTIDE SEQUENCE [LARGE SCALE GENOMIC DNA]</scope>
    <source>
        <strain evidence="2 3">TWF106</strain>
    </source>
</reference>
<dbReference type="EMBL" id="WIWS01000022">
    <property type="protein sequence ID" value="KAF3223534.1"/>
    <property type="molecule type" value="Genomic_DNA"/>
</dbReference>
<proteinExistence type="predicted"/>
<protein>
    <submittedName>
        <fullName evidence="2">Uncharacterized protein</fullName>
    </submittedName>
</protein>
<keyword evidence="1" id="KW-0175">Coiled coil</keyword>
<evidence type="ECO:0000313" key="2">
    <source>
        <dbReference type="EMBL" id="KAF3223534.1"/>
    </source>
</evidence>
<evidence type="ECO:0000256" key="1">
    <source>
        <dbReference type="SAM" id="Coils"/>
    </source>
</evidence>
<name>A0A7C8UZ70_ORBOL</name>
<accession>A0A7C8UZ70</accession>
<organism evidence="2 3">
    <name type="scientific">Orbilia oligospora</name>
    <name type="common">Nematode-trapping fungus</name>
    <name type="synonym">Arthrobotrys oligospora</name>
    <dbReference type="NCBI Taxonomy" id="2813651"/>
    <lineage>
        <taxon>Eukaryota</taxon>
        <taxon>Fungi</taxon>
        <taxon>Dikarya</taxon>
        <taxon>Ascomycota</taxon>
        <taxon>Pezizomycotina</taxon>
        <taxon>Orbiliomycetes</taxon>
        <taxon>Orbiliales</taxon>
        <taxon>Orbiliaceae</taxon>
        <taxon>Orbilia</taxon>
    </lineage>
</organism>
<dbReference type="AlphaFoldDB" id="A0A7C8UZ70"/>